<dbReference type="SUPFAM" id="SSF53448">
    <property type="entry name" value="Nucleotide-diphospho-sugar transferases"/>
    <property type="match status" value="1"/>
</dbReference>
<dbReference type="Gene3D" id="3.90.550.20">
    <property type="match status" value="1"/>
</dbReference>
<protein>
    <recommendedName>
        <fullName evidence="3">Alpha 1,4-glycosyltransferase domain-containing protein</fullName>
    </recommendedName>
</protein>
<reference evidence="2" key="1">
    <citation type="journal article" date="2020" name="Nature">
        <title>Giant virus diversity and host interactions through global metagenomics.</title>
        <authorList>
            <person name="Schulz F."/>
            <person name="Roux S."/>
            <person name="Paez-Espino D."/>
            <person name="Jungbluth S."/>
            <person name="Walsh D.A."/>
            <person name="Denef V.J."/>
            <person name="McMahon K.D."/>
            <person name="Konstantinidis K.T."/>
            <person name="Eloe-Fadrosh E.A."/>
            <person name="Kyrpides N.C."/>
            <person name="Woyke T."/>
        </authorList>
    </citation>
    <scope>NUCLEOTIDE SEQUENCE</scope>
    <source>
        <strain evidence="2">GVMAG-M-3300009151-35</strain>
    </source>
</reference>
<evidence type="ECO:0000313" key="2">
    <source>
        <dbReference type="EMBL" id="QHT30495.1"/>
    </source>
</evidence>
<dbReference type="GO" id="GO:0016020">
    <property type="term" value="C:membrane"/>
    <property type="evidence" value="ECO:0007669"/>
    <property type="project" value="GOC"/>
</dbReference>
<dbReference type="GO" id="GO:0051999">
    <property type="term" value="P:mannosyl-inositol phosphorylceramide biosynthetic process"/>
    <property type="evidence" value="ECO:0007669"/>
    <property type="project" value="TreeGrafter"/>
</dbReference>
<dbReference type="GO" id="GO:0000030">
    <property type="term" value="F:mannosyltransferase activity"/>
    <property type="evidence" value="ECO:0007669"/>
    <property type="project" value="TreeGrafter"/>
</dbReference>
<evidence type="ECO:0008006" key="3">
    <source>
        <dbReference type="Google" id="ProtNLM"/>
    </source>
</evidence>
<organism evidence="2">
    <name type="scientific">viral metagenome</name>
    <dbReference type="NCBI Taxonomy" id="1070528"/>
    <lineage>
        <taxon>unclassified sequences</taxon>
        <taxon>metagenomes</taxon>
        <taxon>organismal metagenomes</taxon>
    </lineage>
</organism>
<dbReference type="Pfam" id="PF04488">
    <property type="entry name" value="Gly_transf_sug"/>
    <property type="match status" value="1"/>
</dbReference>
<name>A0A6C0ET80_9ZZZZ</name>
<accession>A0A6C0ET80</accession>
<sequence length="237" mass="28626">MPLLSNFGIYNRVPLNIFQCYNKQLLDDNINNNIRSIKDYNPEFNYFFFDELTDCKKFIFDNYPDYVYNAYNQLNSNEYKNDLWKYCILYKYGGIYIDTKFYCKYKLINFINNNYFASEYDYYYNKLLIFSDFIITKSENPIFLRAINNIINNIKNNHYGISDKYPTGSGLLGLIFSNNRLKSNLIYDGENIKYRNIIIMKKNKKINKNEYYKLLWLSKNIYKCQKLLTYISPSLIK</sequence>
<dbReference type="EMBL" id="MN738902">
    <property type="protein sequence ID" value="QHT30495.1"/>
    <property type="molecule type" value="Genomic_DNA"/>
</dbReference>
<proteinExistence type="predicted"/>
<dbReference type="InterPro" id="IPR051706">
    <property type="entry name" value="Glycosyltransferase_domain"/>
</dbReference>
<dbReference type="InterPro" id="IPR029044">
    <property type="entry name" value="Nucleotide-diphossugar_trans"/>
</dbReference>
<dbReference type="PANTHER" id="PTHR32385">
    <property type="entry name" value="MANNOSYL PHOSPHORYLINOSITOL CERAMIDE SYNTHASE"/>
    <property type="match status" value="1"/>
</dbReference>
<dbReference type="AlphaFoldDB" id="A0A6C0ET80"/>
<keyword evidence="1" id="KW-0808">Transferase</keyword>
<dbReference type="PANTHER" id="PTHR32385:SF15">
    <property type="entry name" value="INOSITOL PHOSPHOCERAMIDE MANNOSYLTRANSFERASE 1"/>
    <property type="match status" value="1"/>
</dbReference>
<dbReference type="InterPro" id="IPR007577">
    <property type="entry name" value="GlycoTrfase_DXD_sugar-bd_CS"/>
</dbReference>
<evidence type="ECO:0000256" key="1">
    <source>
        <dbReference type="ARBA" id="ARBA00022679"/>
    </source>
</evidence>